<feature type="region of interest" description="Disordered" evidence="2">
    <location>
        <begin position="464"/>
        <end position="548"/>
    </location>
</feature>
<feature type="region of interest" description="Disordered" evidence="2">
    <location>
        <begin position="367"/>
        <end position="386"/>
    </location>
</feature>
<feature type="compositionally biased region" description="Basic and acidic residues" evidence="2">
    <location>
        <begin position="329"/>
        <end position="360"/>
    </location>
</feature>
<evidence type="ECO:0000256" key="1">
    <source>
        <dbReference type="ARBA" id="ARBA00010197"/>
    </source>
</evidence>
<sequence length="548" mass="62466">MADFLRRLPQPQRQESLEVADASVASFKTVASTPSPAVRGPPPYGRRQGWTPRSLADFGDGGAFPEIHVAQYPLDMGKAPASEKVVALQVDANGRVAWDAVLKQGSAKDKLAIWTRPEDMREKWSKSEDLERPTQELDMLNTERTQKALETILNGKMQAGLPKRLEKKEPEFVRYTPNPDAPGYTPNCRERVIKLVEKQVDPMMPPRFKHKKVPRGPPSPPPPVHHSPARKLTAKDQKDWKVPPCVSNWKNSKGYTIPLDKRLAADGRNLQDVAVNDKFAALSEDLYLAERKAREEIKIRNDMIRQKKVREEEIREQQLRDLATQARQQRAELAERPTQEGETAREAEERKKRMEVLKDRQREIERDQRLELAGKTNKKSRDDDRDISERIALGQVAQPTSQEALYDARLFNQSAGMDSGYHGGSDERCAVYDKPLFADRSQAGIYRFDRERLEQNEGRLAHIGTKSFAGAADSSEPQSVLPRTAPVEFEREDSEPRRRARDASRERTGRGRDRDRGRSRSRRRGRDADEDGDTFGLDGLLEETRKKR</sequence>
<evidence type="ECO:0000256" key="2">
    <source>
        <dbReference type="SAM" id="MobiDB-lite"/>
    </source>
</evidence>
<dbReference type="AlphaFoldDB" id="A0A7S0B6F3"/>
<gene>
    <name evidence="4" type="ORF">PBAH0796_LOCUS28329</name>
</gene>
<dbReference type="EMBL" id="HBEG01046603">
    <property type="protein sequence ID" value="CAD8384641.1"/>
    <property type="molecule type" value="Transcribed_RNA"/>
</dbReference>
<feature type="domain" description="SKI-interacting protein SKIP SNW" evidence="3">
    <location>
        <begin position="171"/>
        <end position="330"/>
    </location>
</feature>
<dbReference type="Pfam" id="PF02731">
    <property type="entry name" value="SKIP_SNW"/>
    <property type="match status" value="1"/>
</dbReference>
<dbReference type="GO" id="GO:0000398">
    <property type="term" value="P:mRNA splicing, via spliceosome"/>
    <property type="evidence" value="ECO:0007669"/>
    <property type="project" value="InterPro"/>
</dbReference>
<evidence type="ECO:0000259" key="3">
    <source>
        <dbReference type="Pfam" id="PF02731"/>
    </source>
</evidence>
<feature type="region of interest" description="Disordered" evidence="2">
    <location>
        <begin position="205"/>
        <end position="244"/>
    </location>
</feature>
<feature type="region of interest" description="Disordered" evidence="2">
    <location>
        <begin position="1"/>
        <end position="20"/>
    </location>
</feature>
<dbReference type="InterPro" id="IPR017862">
    <property type="entry name" value="SKI-int_prot_SKIP"/>
</dbReference>
<evidence type="ECO:0000313" key="4">
    <source>
        <dbReference type="EMBL" id="CAD8384641.1"/>
    </source>
</evidence>
<name>A0A7S0B6F3_9DINO</name>
<comment type="similarity">
    <text evidence="1">Belongs to the SNW family.</text>
</comment>
<dbReference type="InterPro" id="IPR004015">
    <property type="entry name" value="SKI-int_prot_SKIP_SNW-dom"/>
</dbReference>
<feature type="region of interest" description="Disordered" evidence="2">
    <location>
        <begin position="30"/>
        <end position="57"/>
    </location>
</feature>
<organism evidence="4">
    <name type="scientific">Pyrodinium bahamense</name>
    <dbReference type="NCBI Taxonomy" id="73915"/>
    <lineage>
        <taxon>Eukaryota</taxon>
        <taxon>Sar</taxon>
        <taxon>Alveolata</taxon>
        <taxon>Dinophyceae</taxon>
        <taxon>Gonyaulacales</taxon>
        <taxon>Pyrocystaceae</taxon>
        <taxon>Pyrodinium</taxon>
    </lineage>
</organism>
<feature type="region of interest" description="Disordered" evidence="2">
    <location>
        <begin position="325"/>
        <end position="360"/>
    </location>
</feature>
<proteinExistence type="inferred from homology"/>
<feature type="compositionally biased region" description="Basic and acidic residues" evidence="2">
    <location>
        <begin position="494"/>
        <end position="518"/>
    </location>
</feature>
<protein>
    <recommendedName>
        <fullName evidence="3">SKI-interacting protein SKIP SNW domain-containing protein</fullName>
    </recommendedName>
</protein>
<feature type="compositionally biased region" description="Pro residues" evidence="2">
    <location>
        <begin position="215"/>
        <end position="225"/>
    </location>
</feature>
<accession>A0A7S0B6F3</accession>
<reference evidence="4" key="1">
    <citation type="submission" date="2021-01" db="EMBL/GenBank/DDBJ databases">
        <authorList>
            <person name="Corre E."/>
            <person name="Pelletier E."/>
            <person name="Niang G."/>
            <person name="Scheremetjew M."/>
            <person name="Finn R."/>
            <person name="Kale V."/>
            <person name="Holt S."/>
            <person name="Cochrane G."/>
            <person name="Meng A."/>
            <person name="Brown T."/>
            <person name="Cohen L."/>
        </authorList>
    </citation>
    <scope>NUCLEOTIDE SEQUENCE</scope>
    <source>
        <strain evidence="4">Pbaha01</strain>
    </source>
</reference>
<dbReference type="GO" id="GO:0005681">
    <property type="term" value="C:spliceosomal complex"/>
    <property type="evidence" value="ECO:0007669"/>
    <property type="project" value="InterPro"/>
</dbReference>
<dbReference type="PANTHER" id="PTHR12096">
    <property type="entry name" value="NUCLEAR PROTEIN SKIP-RELATED"/>
    <property type="match status" value="1"/>
</dbReference>